<comment type="similarity">
    <text evidence="1">Belongs to the FAM136 family.</text>
</comment>
<dbReference type="Pfam" id="PF05811">
    <property type="entry name" value="DUF842"/>
    <property type="match status" value="1"/>
</dbReference>
<proteinExistence type="inferred from homology"/>
<evidence type="ECO:0000313" key="3">
    <source>
        <dbReference type="WBParaSite" id="nRc.2.0.1.t25644-RA"/>
    </source>
</evidence>
<dbReference type="Proteomes" id="UP000887565">
    <property type="component" value="Unplaced"/>
</dbReference>
<organism evidence="2 3">
    <name type="scientific">Romanomermis culicivorax</name>
    <name type="common">Nematode worm</name>
    <dbReference type="NCBI Taxonomy" id="13658"/>
    <lineage>
        <taxon>Eukaryota</taxon>
        <taxon>Metazoa</taxon>
        <taxon>Ecdysozoa</taxon>
        <taxon>Nematoda</taxon>
        <taxon>Enoplea</taxon>
        <taxon>Dorylaimia</taxon>
        <taxon>Mermithida</taxon>
        <taxon>Mermithoidea</taxon>
        <taxon>Mermithidae</taxon>
        <taxon>Romanomermis</taxon>
    </lineage>
</organism>
<sequence length="581" mass="65230">MHSGSGIIQLCASEALYQRFSPPCPPLPPRDKSDVLAARCYGSRDNTSEKEYMTLNRSENAEPPYDSFPNLDTLNVNSHVRSTILVENLIDNNGATMLLRDNVQENMSNQIAAKNMYENVPAQEDRSIAHSKETSLHGLAAYSEVKLTRSVENLTARGQCNFISPDDASFKEIVEQENRLLSSSQASTSAPLQPSIRESAENCRTLGIHCGEAQSIRLSIKEKEVIKLKQEISSILKIKVNAEAAVRGLAFVDLDCRIWVAGWNLLYNKCLSGAFHVGDELISIDDRTPNNTVEDTKRLLDSLAFTGTISITIRRLPFGNAFCLRREYEGQNLGILTKKGKNEIIFVDENSVAAKCGLPATVSSYINPTDQTNWFLTEINGRPLSLFANSNEALGRLSACGRDLMIVVQPTDFVKSLRKKLKRHTKNYKDFVIGLMEKVTKDSQARIVNAVEDFMEKIDRSHVRQIERALHLCAADCCKDSANSKDTVQRCVMQCAKPMEMVQQKLESELTHIQDRLSRCYQSCNDKVRDQLGSNIDKPDQMMKRDDMLKLGIEKCTDELLEMLPKTLKNCQDYIKSNVKT</sequence>
<dbReference type="AlphaFoldDB" id="A0A915JHN7"/>
<accession>A0A915JHN7</accession>
<dbReference type="GO" id="GO:0005737">
    <property type="term" value="C:cytoplasm"/>
    <property type="evidence" value="ECO:0007669"/>
    <property type="project" value="TreeGrafter"/>
</dbReference>
<reference evidence="3" key="1">
    <citation type="submission" date="2022-11" db="UniProtKB">
        <authorList>
            <consortium name="WormBaseParasite"/>
        </authorList>
    </citation>
    <scope>IDENTIFICATION</scope>
</reference>
<dbReference type="InterPro" id="IPR008560">
    <property type="entry name" value="DUF842_euk"/>
</dbReference>
<protein>
    <submittedName>
        <fullName evidence="3">PDZ domain-containing protein</fullName>
    </submittedName>
</protein>
<dbReference type="WBParaSite" id="nRc.2.0.1.t25644-RA">
    <property type="protein sequence ID" value="nRc.2.0.1.t25644-RA"/>
    <property type="gene ID" value="nRc.2.0.1.g25644"/>
</dbReference>
<dbReference type="PANTHER" id="PTHR21096">
    <property type="entry name" value="PROTEIN FAM136A"/>
    <property type="match status" value="1"/>
</dbReference>
<dbReference type="PANTHER" id="PTHR21096:SF0">
    <property type="entry name" value="PROTEIN FAM136A"/>
    <property type="match status" value="1"/>
</dbReference>
<evidence type="ECO:0000256" key="1">
    <source>
        <dbReference type="ARBA" id="ARBA00009952"/>
    </source>
</evidence>
<keyword evidence="2" id="KW-1185">Reference proteome</keyword>
<name>A0A915JHN7_ROMCU</name>
<evidence type="ECO:0000313" key="2">
    <source>
        <dbReference type="Proteomes" id="UP000887565"/>
    </source>
</evidence>